<sequence>MKETVYRYKNNPEEMTVMCAELEKWSLEERQAGRQAGLQAGRQEGRQEGENRLTTLLKLLKADDRLQDLELAIDDEKTREKFYQEYRIH</sequence>
<dbReference type="EMBL" id="JANGEW010000007">
    <property type="protein sequence ID" value="MCQ5342355.1"/>
    <property type="molecule type" value="Genomic_DNA"/>
</dbReference>
<proteinExistence type="predicted"/>
<name>A0ABT1SRL1_9FIRM</name>
<comment type="caution">
    <text evidence="1">The sequence shown here is derived from an EMBL/GenBank/DDBJ whole genome shotgun (WGS) entry which is preliminary data.</text>
</comment>
<keyword evidence="2" id="KW-1185">Reference proteome</keyword>
<accession>A0ABT1SRL1</accession>
<gene>
    <name evidence="1" type="ORF">NE675_04800</name>
</gene>
<protein>
    <recommendedName>
        <fullName evidence="3">Transposase</fullName>
    </recommendedName>
</protein>
<evidence type="ECO:0000313" key="2">
    <source>
        <dbReference type="Proteomes" id="UP001206692"/>
    </source>
</evidence>
<evidence type="ECO:0000313" key="1">
    <source>
        <dbReference type="EMBL" id="MCQ5342355.1"/>
    </source>
</evidence>
<evidence type="ECO:0008006" key="3">
    <source>
        <dbReference type="Google" id="ProtNLM"/>
    </source>
</evidence>
<organism evidence="1 2">
    <name type="scientific">Megasphaera massiliensis</name>
    <dbReference type="NCBI Taxonomy" id="1232428"/>
    <lineage>
        <taxon>Bacteria</taxon>
        <taxon>Bacillati</taxon>
        <taxon>Bacillota</taxon>
        <taxon>Negativicutes</taxon>
        <taxon>Veillonellales</taxon>
        <taxon>Veillonellaceae</taxon>
        <taxon>Megasphaera</taxon>
    </lineage>
</organism>
<dbReference type="Proteomes" id="UP001206692">
    <property type="component" value="Unassembled WGS sequence"/>
</dbReference>
<reference evidence="1 2" key="1">
    <citation type="submission" date="2022-06" db="EMBL/GenBank/DDBJ databases">
        <title>Isolation of gut microbiota from human fecal samples.</title>
        <authorList>
            <person name="Pamer E.G."/>
            <person name="Barat B."/>
            <person name="Waligurski E."/>
            <person name="Medina S."/>
            <person name="Paddock L."/>
            <person name="Mostad J."/>
        </authorList>
    </citation>
    <scope>NUCLEOTIDE SEQUENCE [LARGE SCALE GENOMIC DNA]</scope>
    <source>
        <strain evidence="1 2">DFI.1.1</strain>
    </source>
</reference>